<dbReference type="InterPro" id="IPR005674">
    <property type="entry name" value="CocE/Ser_esterase"/>
</dbReference>
<dbReference type="PANTHER" id="PTHR43056:SF10">
    <property type="entry name" value="COCE_NOND FAMILY, PUTATIVE (AFU_ORTHOLOGUE AFUA_7G00600)-RELATED"/>
    <property type="match status" value="1"/>
</dbReference>
<dbReference type="InterPro" id="IPR013736">
    <property type="entry name" value="Xaa-Pro_dipept_C"/>
</dbReference>
<dbReference type="Gene3D" id="2.60.120.260">
    <property type="entry name" value="Galactose-binding domain-like"/>
    <property type="match status" value="1"/>
</dbReference>
<dbReference type="InterPro" id="IPR050585">
    <property type="entry name" value="Xaa-Pro_dipeptidyl-ppase/CocE"/>
</dbReference>
<dbReference type="SUPFAM" id="SSF49785">
    <property type="entry name" value="Galactose-binding domain-like"/>
    <property type="match status" value="1"/>
</dbReference>
<dbReference type="InterPro" id="IPR029058">
    <property type="entry name" value="AB_hydrolase_fold"/>
</dbReference>
<dbReference type="NCBIfam" id="TIGR00976">
    <property type="entry name" value="CocE_NonD"/>
    <property type="match status" value="1"/>
</dbReference>
<dbReference type="PANTHER" id="PTHR43056">
    <property type="entry name" value="PEPTIDASE S9 PROLYL OLIGOPEPTIDASE"/>
    <property type="match status" value="1"/>
</dbReference>
<reference evidence="3" key="1">
    <citation type="submission" date="2018-05" db="EMBL/GenBank/DDBJ databases">
        <authorList>
            <person name="Lanie J.A."/>
            <person name="Ng W.-L."/>
            <person name="Kazmierczak K.M."/>
            <person name="Andrzejewski T.M."/>
            <person name="Davidsen T.M."/>
            <person name="Wayne K.J."/>
            <person name="Tettelin H."/>
            <person name="Glass J.I."/>
            <person name="Rusch D."/>
            <person name="Podicherti R."/>
            <person name="Tsui H.-C.T."/>
            <person name="Winkler M.E."/>
        </authorList>
    </citation>
    <scope>NUCLEOTIDE SEQUENCE</scope>
</reference>
<dbReference type="Pfam" id="PF02129">
    <property type="entry name" value="Peptidase_S15"/>
    <property type="match status" value="1"/>
</dbReference>
<evidence type="ECO:0000256" key="1">
    <source>
        <dbReference type="ARBA" id="ARBA00022801"/>
    </source>
</evidence>
<dbReference type="AlphaFoldDB" id="A0A381ZDC2"/>
<dbReference type="EMBL" id="UINC01020896">
    <property type="protein sequence ID" value="SVA87298.1"/>
    <property type="molecule type" value="Genomic_DNA"/>
</dbReference>
<dbReference type="Gene3D" id="3.40.50.1820">
    <property type="entry name" value="alpha/beta hydrolase"/>
    <property type="match status" value="2"/>
</dbReference>
<dbReference type="GO" id="GO:0008239">
    <property type="term" value="F:dipeptidyl-peptidase activity"/>
    <property type="evidence" value="ECO:0007669"/>
    <property type="project" value="InterPro"/>
</dbReference>
<name>A0A381ZDC2_9ZZZZ</name>
<feature type="domain" description="Xaa-Pro dipeptidyl-peptidase C-terminal" evidence="2">
    <location>
        <begin position="427"/>
        <end position="692"/>
    </location>
</feature>
<dbReference type="InterPro" id="IPR008979">
    <property type="entry name" value="Galactose-bd-like_sf"/>
</dbReference>
<sequence>MRKAVPLGILTLLLLVVASLVANRTPEALPLTTLVGSFFDADYDVSAQFLSFRKESRFVRLSDGTDLAVDIFVPEDAADDGGSLRASFPTILEYTPYSRSFAQPGMPWWQRIGLRWRLGLKEAVYDRSLFPSVRTMIGLGYAYVVVDMRGTGASFGSQTPLMPRLGSDGAQIVDWITSQPWSDGSVGMRGESYVAWSQYATASQAPDGLQCIAPGVIMFDTFTEGTRPGGITAIRWLSEYSDFLQAFNLSQNDQENGFFPAAPVIDEDGDERWLDEIPLTSAGDTTLFTDEDELTYPDGHSRDQHYLARAVTEHKNNILGRRLLEPDMRFWDATQVFGEDTLSFSDTSPGAMLDRVAESGVSVLNLGGWFDGFVKGTTKLFSSMEPGPGMRMMIGPRFHVPAGVTSAYQDLLRYDGDLASDIVLEEIRFFDWCLKGIDSGISGEDPVLLYVMNRGWRREKSWPLQRQEIYSLHLGASGSLTPNEGEPGSDRYDVDFDHSADYGSNKMNRWILMWSPDSLMVRTELDERTLVYETEPLNTDMEVTGHPVANLWVSANQPDADVFVYLSDVTPDGTVHYVTEGQLRAGFHEMADPMLQTGGQRPVRPELPWYGFRAEDYDANAFADDRILNLRFDLQPTSWVFGEGHRIRIAIAGADEGNFELHPDLCTNGDPEQCLATTLTVHRGSARQSRIELPVIPLSR</sequence>
<accession>A0A381ZDC2</accession>
<evidence type="ECO:0000259" key="2">
    <source>
        <dbReference type="SMART" id="SM00939"/>
    </source>
</evidence>
<keyword evidence="1" id="KW-0378">Hydrolase</keyword>
<organism evidence="3">
    <name type="scientific">marine metagenome</name>
    <dbReference type="NCBI Taxonomy" id="408172"/>
    <lineage>
        <taxon>unclassified sequences</taxon>
        <taxon>metagenomes</taxon>
        <taxon>ecological metagenomes</taxon>
    </lineage>
</organism>
<evidence type="ECO:0000313" key="3">
    <source>
        <dbReference type="EMBL" id="SVA87298.1"/>
    </source>
</evidence>
<dbReference type="SMART" id="SM00939">
    <property type="entry name" value="PepX_C"/>
    <property type="match status" value="1"/>
</dbReference>
<protein>
    <recommendedName>
        <fullName evidence="2">Xaa-Pro dipeptidyl-peptidase C-terminal domain-containing protein</fullName>
    </recommendedName>
</protein>
<gene>
    <name evidence="3" type="ORF">METZ01_LOCUS140152</name>
</gene>
<proteinExistence type="predicted"/>
<dbReference type="SUPFAM" id="SSF53474">
    <property type="entry name" value="alpha/beta-Hydrolases"/>
    <property type="match status" value="1"/>
</dbReference>
<dbReference type="Pfam" id="PF08530">
    <property type="entry name" value="PepX_C"/>
    <property type="match status" value="1"/>
</dbReference>
<dbReference type="InterPro" id="IPR000383">
    <property type="entry name" value="Xaa-Pro-like_dom"/>
</dbReference>